<dbReference type="Pfam" id="PF13907">
    <property type="entry name" value="CHD1-like_C"/>
    <property type="match status" value="1"/>
</dbReference>
<dbReference type="SUPFAM" id="SSF52540">
    <property type="entry name" value="P-loop containing nucleoside triphosphate hydrolases"/>
    <property type="match status" value="2"/>
</dbReference>
<protein>
    <recommendedName>
        <fullName evidence="19">DNA helicase</fullName>
    </recommendedName>
</protein>
<feature type="compositionally biased region" description="Basic residues" evidence="11">
    <location>
        <begin position="221"/>
        <end position="240"/>
    </location>
</feature>
<dbReference type="VEuPathDB" id="FungiDB:SeMB42_g05049"/>
<feature type="domain" description="Helicase ATP-binding" evidence="13">
    <location>
        <begin position="501"/>
        <end position="679"/>
    </location>
</feature>
<comment type="similarity">
    <text evidence="2">Belongs to the SNF2/RAD54 helicase family. SWR1 subfamily.</text>
</comment>
<reference evidence="17 18" key="1">
    <citation type="journal article" date="2019" name="Sci. Rep.">
        <title>Comparative genomics of chytrid fungi reveal insights into the obligate biotrophic and pathogenic lifestyle of Synchytrium endobioticum.</title>
        <authorList>
            <person name="van de Vossenberg B.T.L.H."/>
            <person name="Warris S."/>
            <person name="Nguyen H.D.T."/>
            <person name="van Gent-Pelzer M.P.E."/>
            <person name="Joly D.L."/>
            <person name="van de Geest H.C."/>
            <person name="Bonants P.J.M."/>
            <person name="Smith D.S."/>
            <person name="Levesque C.A."/>
            <person name="van der Lee T.A.J."/>
        </authorList>
    </citation>
    <scope>NUCLEOTIDE SEQUENCE [LARGE SCALE GENOMIC DNA]</scope>
    <source>
        <strain evidence="15 18">LEV6574</strain>
        <strain evidence="16 17">MB42</strain>
    </source>
</reference>
<dbReference type="SMART" id="SM00298">
    <property type="entry name" value="CHROMO"/>
    <property type="match status" value="2"/>
</dbReference>
<dbReference type="STRING" id="286115.A0A507CTY6"/>
<dbReference type="InterPro" id="IPR001650">
    <property type="entry name" value="Helicase_C-like"/>
</dbReference>
<feature type="region of interest" description="Disordered" evidence="11">
    <location>
        <begin position="1321"/>
        <end position="1490"/>
    </location>
</feature>
<dbReference type="GO" id="GO:0005524">
    <property type="term" value="F:ATP binding"/>
    <property type="evidence" value="ECO:0007669"/>
    <property type="project" value="UniProtKB-KW"/>
</dbReference>
<evidence type="ECO:0000256" key="1">
    <source>
        <dbReference type="ARBA" id="ARBA00004123"/>
    </source>
</evidence>
<dbReference type="InterPro" id="IPR041150">
    <property type="entry name" value="Cdh1_DBD"/>
</dbReference>
<accession>A0A507CTY6</accession>
<evidence type="ECO:0000256" key="8">
    <source>
        <dbReference type="ARBA" id="ARBA00022853"/>
    </source>
</evidence>
<feature type="compositionally biased region" description="Polar residues" evidence="11">
    <location>
        <begin position="1"/>
        <end position="15"/>
    </location>
</feature>
<evidence type="ECO:0000256" key="5">
    <source>
        <dbReference type="ARBA" id="ARBA00022801"/>
    </source>
</evidence>
<dbReference type="InterPro" id="IPR049730">
    <property type="entry name" value="SNF2/RAD54-like_C"/>
</dbReference>
<dbReference type="PANTHER" id="PTHR45623">
    <property type="entry name" value="CHROMODOMAIN-HELICASE-DNA-BINDING PROTEIN 3-RELATED-RELATED"/>
    <property type="match status" value="1"/>
</dbReference>
<feature type="domain" description="Helicase C-terminal" evidence="14">
    <location>
        <begin position="817"/>
        <end position="969"/>
    </location>
</feature>
<dbReference type="OrthoDB" id="5857104at2759"/>
<keyword evidence="8" id="KW-0156">Chromatin regulator</keyword>
<feature type="compositionally biased region" description="Basic and acidic residues" evidence="11">
    <location>
        <begin position="1435"/>
        <end position="1451"/>
    </location>
</feature>
<dbReference type="Gene3D" id="6.10.140.1440">
    <property type="match status" value="1"/>
</dbReference>
<dbReference type="InterPro" id="IPR056302">
    <property type="entry name" value="CHD1-2/Hrp3_HTH"/>
</dbReference>
<dbReference type="InterPro" id="IPR000953">
    <property type="entry name" value="Chromo/chromo_shadow_dom"/>
</dbReference>
<evidence type="ECO:0000256" key="6">
    <source>
        <dbReference type="ARBA" id="ARBA00022806"/>
    </source>
</evidence>
<dbReference type="Gene3D" id="2.40.50.40">
    <property type="match status" value="2"/>
</dbReference>
<feature type="compositionally biased region" description="Polar residues" evidence="11">
    <location>
        <begin position="1596"/>
        <end position="1618"/>
    </location>
</feature>
<dbReference type="GO" id="GO:0003677">
    <property type="term" value="F:DNA binding"/>
    <property type="evidence" value="ECO:0007669"/>
    <property type="project" value="UniProtKB-KW"/>
</dbReference>
<dbReference type="Pfam" id="PF00176">
    <property type="entry name" value="SNF2-rel_dom"/>
    <property type="match status" value="1"/>
</dbReference>
<dbReference type="SMART" id="SM01176">
    <property type="entry name" value="DUF4208"/>
    <property type="match status" value="1"/>
</dbReference>
<keyword evidence="6" id="KW-0347">Helicase</keyword>
<dbReference type="PANTHER" id="PTHR45623:SF14">
    <property type="entry name" value="CHROMODOMAIN-HELICASE-DNA-BINDING PROTEIN 1"/>
    <property type="match status" value="1"/>
</dbReference>
<dbReference type="SUPFAM" id="SSF46689">
    <property type="entry name" value="Homeodomain-like"/>
    <property type="match status" value="1"/>
</dbReference>
<feature type="compositionally biased region" description="Basic and acidic residues" evidence="11">
    <location>
        <begin position="1330"/>
        <end position="1354"/>
    </location>
</feature>
<dbReference type="SMART" id="SM00487">
    <property type="entry name" value="DEXDc"/>
    <property type="match status" value="1"/>
</dbReference>
<comment type="caution">
    <text evidence="16">The sequence shown here is derived from an EMBL/GenBank/DDBJ whole genome shotgun (WGS) entry which is preliminary data.</text>
</comment>
<dbReference type="Proteomes" id="UP000320475">
    <property type="component" value="Unassembled WGS sequence"/>
</dbReference>
<dbReference type="CDD" id="cd18793">
    <property type="entry name" value="SF2_C_SNF"/>
    <property type="match status" value="1"/>
</dbReference>
<feature type="domain" description="Chromo" evidence="12">
    <location>
        <begin position="403"/>
        <end position="463"/>
    </location>
</feature>
<organism evidence="16 17">
    <name type="scientific">Synchytrium endobioticum</name>
    <dbReference type="NCBI Taxonomy" id="286115"/>
    <lineage>
        <taxon>Eukaryota</taxon>
        <taxon>Fungi</taxon>
        <taxon>Fungi incertae sedis</taxon>
        <taxon>Chytridiomycota</taxon>
        <taxon>Chytridiomycota incertae sedis</taxon>
        <taxon>Chytridiomycetes</taxon>
        <taxon>Synchytriales</taxon>
        <taxon>Synchytriaceae</taxon>
        <taxon>Synchytrium</taxon>
    </lineage>
</organism>
<dbReference type="PROSITE" id="PS51194">
    <property type="entry name" value="HELICASE_CTER"/>
    <property type="match status" value="1"/>
</dbReference>
<dbReference type="Pfam" id="PF23588">
    <property type="entry name" value="HTH_CHD1_Hrp3"/>
    <property type="match status" value="1"/>
</dbReference>
<proteinExistence type="inferred from homology"/>
<dbReference type="GO" id="GO:0004386">
    <property type="term" value="F:helicase activity"/>
    <property type="evidence" value="ECO:0007669"/>
    <property type="project" value="UniProtKB-KW"/>
</dbReference>
<dbReference type="Gene3D" id="3.40.50.300">
    <property type="entry name" value="P-loop containing nucleotide triphosphate hydrolases"/>
    <property type="match status" value="1"/>
</dbReference>
<dbReference type="GO" id="GO:0042393">
    <property type="term" value="F:histone binding"/>
    <property type="evidence" value="ECO:0007669"/>
    <property type="project" value="TreeGrafter"/>
</dbReference>
<dbReference type="InterPro" id="IPR000330">
    <property type="entry name" value="SNF2_N"/>
</dbReference>
<evidence type="ECO:0000313" key="17">
    <source>
        <dbReference type="Proteomes" id="UP000317494"/>
    </source>
</evidence>
<evidence type="ECO:0000259" key="12">
    <source>
        <dbReference type="PROSITE" id="PS50013"/>
    </source>
</evidence>
<evidence type="ECO:0000256" key="2">
    <source>
        <dbReference type="ARBA" id="ARBA00009220"/>
    </source>
</evidence>
<evidence type="ECO:0000256" key="10">
    <source>
        <dbReference type="ARBA" id="ARBA00023242"/>
    </source>
</evidence>
<dbReference type="Pfam" id="PF18196">
    <property type="entry name" value="Cdh1_DBD_1"/>
    <property type="match status" value="1"/>
</dbReference>
<feature type="domain" description="Chromo" evidence="12">
    <location>
        <begin position="303"/>
        <end position="375"/>
    </location>
</feature>
<dbReference type="GO" id="GO:0140658">
    <property type="term" value="F:ATP-dependent chromatin remodeler activity"/>
    <property type="evidence" value="ECO:0007669"/>
    <property type="project" value="TreeGrafter"/>
</dbReference>
<dbReference type="InterPro" id="IPR009057">
    <property type="entry name" value="Homeodomain-like_sf"/>
</dbReference>
<keyword evidence="10" id="KW-0539">Nucleus</keyword>
<dbReference type="SUPFAM" id="SSF54160">
    <property type="entry name" value="Chromo domain-like"/>
    <property type="match status" value="2"/>
</dbReference>
<dbReference type="GO" id="GO:0016887">
    <property type="term" value="F:ATP hydrolysis activity"/>
    <property type="evidence" value="ECO:0007669"/>
    <property type="project" value="TreeGrafter"/>
</dbReference>
<dbReference type="GO" id="GO:0003682">
    <property type="term" value="F:chromatin binding"/>
    <property type="evidence" value="ECO:0007669"/>
    <property type="project" value="TreeGrafter"/>
</dbReference>
<keyword evidence="5" id="KW-0378">Hydrolase</keyword>
<dbReference type="Gene3D" id="3.40.50.10810">
    <property type="entry name" value="Tandem AAA-ATPase domain"/>
    <property type="match status" value="1"/>
</dbReference>
<dbReference type="Pfam" id="PF00385">
    <property type="entry name" value="Chromo"/>
    <property type="match status" value="2"/>
</dbReference>
<dbReference type="InterPro" id="IPR016197">
    <property type="entry name" value="Chromo-like_dom_sf"/>
</dbReference>
<evidence type="ECO:0000256" key="3">
    <source>
        <dbReference type="ARBA" id="ARBA00022737"/>
    </source>
</evidence>
<dbReference type="PROSITE" id="PS50013">
    <property type="entry name" value="CHROMO_2"/>
    <property type="match status" value="2"/>
</dbReference>
<dbReference type="PROSITE" id="PS51192">
    <property type="entry name" value="HELICASE_ATP_BIND_1"/>
    <property type="match status" value="1"/>
</dbReference>
<dbReference type="EMBL" id="QEAN01000226">
    <property type="protein sequence ID" value="TPX42617.1"/>
    <property type="molecule type" value="Genomic_DNA"/>
</dbReference>
<keyword evidence="17" id="KW-1185">Reference proteome</keyword>
<evidence type="ECO:0000256" key="11">
    <source>
        <dbReference type="SAM" id="MobiDB-lite"/>
    </source>
</evidence>
<feature type="compositionally biased region" description="Basic residues" evidence="11">
    <location>
        <begin position="169"/>
        <end position="190"/>
    </location>
</feature>
<evidence type="ECO:0000313" key="15">
    <source>
        <dbReference type="EMBL" id="TPX41392.1"/>
    </source>
</evidence>
<dbReference type="Proteomes" id="UP000317494">
    <property type="component" value="Unassembled WGS sequence"/>
</dbReference>
<dbReference type="SMART" id="SM00490">
    <property type="entry name" value="HELICc"/>
    <property type="match status" value="1"/>
</dbReference>
<keyword evidence="7" id="KW-0067">ATP-binding</keyword>
<keyword evidence="3" id="KW-0677">Repeat</keyword>
<dbReference type="Gene3D" id="1.10.10.60">
    <property type="entry name" value="Homeodomain-like"/>
    <property type="match status" value="1"/>
</dbReference>
<dbReference type="InterPro" id="IPR025260">
    <property type="entry name" value="CHD1-like_C"/>
</dbReference>
<dbReference type="PROSITE" id="PS00018">
    <property type="entry name" value="EF_HAND_1"/>
    <property type="match status" value="1"/>
</dbReference>
<dbReference type="EMBL" id="QEAM01000324">
    <property type="protein sequence ID" value="TPX41392.1"/>
    <property type="molecule type" value="Genomic_DNA"/>
</dbReference>
<dbReference type="InterPro" id="IPR027417">
    <property type="entry name" value="P-loop_NTPase"/>
</dbReference>
<dbReference type="GO" id="GO:0034728">
    <property type="term" value="P:nucleosome organization"/>
    <property type="evidence" value="ECO:0007669"/>
    <property type="project" value="TreeGrafter"/>
</dbReference>
<name>A0A507CTY6_9FUNG</name>
<dbReference type="InterPro" id="IPR038718">
    <property type="entry name" value="SNF2-like_sf"/>
</dbReference>
<evidence type="ECO:0000256" key="4">
    <source>
        <dbReference type="ARBA" id="ARBA00022741"/>
    </source>
</evidence>
<dbReference type="Pfam" id="PF00271">
    <property type="entry name" value="Helicase_C"/>
    <property type="match status" value="1"/>
</dbReference>
<feature type="region of interest" description="Disordered" evidence="11">
    <location>
        <begin position="1587"/>
        <end position="1618"/>
    </location>
</feature>
<dbReference type="CDD" id="cd18660">
    <property type="entry name" value="CD1_tandem"/>
    <property type="match status" value="1"/>
</dbReference>
<dbReference type="InterPro" id="IPR018247">
    <property type="entry name" value="EF_Hand_1_Ca_BS"/>
</dbReference>
<evidence type="ECO:0000259" key="13">
    <source>
        <dbReference type="PROSITE" id="PS51192"/>
    </source>
</evidence>
<dbReference type="CDD" id="cd18659">
    <property type="entry name" value="CD2_tandem"/>
    <property type="match status" value="1"/>
</dbReference>
<feature type="compositionally biased region" description="Polar residues" evidence="11">
    <location>
        <begin position="81"/>
        <end position="97"/>
    </location>
</feature>
<dbReference type="GO" id="GO:0005634">
    <property type="term" value="C:nucleus"/>
    <property type="evidence" value="ECO:0007669"/>
    <property type="project" value="UniProtKB-SubCell"/>
</dbReference>
<dbReference type="FunFam" id="3.40.50.10810:FF:000005">
    <property type="entry name" value="Photoperiod-independent early flowering 1"/>
    <property type="match status" value="1"/>
</dbReference>
<feature type="compositionally biased region" description="Acidic residues" evidence="11">
    <location>
        <begin position="153"/>
        <end position="163"/>
    </location>
</feature>
<feature type="compositionally biased region" description="Acidic residues" evidence="11">
    <location>
        <begin position="56"/>
        <end position="75"/>
    </location>
</feature>
<dbReference type="InterPro" id="IPR014001">
    <property type="entry name" value="Helicase_ATP-bd"/>
</dbReference>
<evidence type="ECO:0000313" key="16">
    <source>
        <dbReference type="EMBL" id="TPX42617.1"/>
    </source>
</evidence>
<dbReference type="InterPro" id="IPR023780">
    <property type="entry name" value="Chromo_domain"/>
</dbReference>
<evidence type="ECO:0000256" key="7">
    <source>
        <dbReference type="ARBA" id="ARBA00022840"/>
    </source>
</evidence>
<evidence type="ECO:0008006" key="19">
    <source>
        <dbReference type="Google" id="ProtNLM"/>
    </source>
</evidence>
<feature type="compositionally biased region" description="Low complexity" evidence="11">
    <location>
        <begin position="1386"/>
        <end position="1395"/>
    </location>
</feature>
<feature type="region of interest" description="Disordered" evidence="11">
    <location>
        <begin position="1090"/>
        <end position="1156"/>
    </location>
</feature>
<evidence type="ECO:0000256" key="9">
    <source>
        <dbReference type="ARBA" id="ARBA00023125"/>
    </source>
</evidence>
<evidence type="ECO:0000259" key="14">
    <source>
        <dbReference type="PROSITE" id="PS51194"/>
    </source>
</evidence>
<keyword evidence="9" id="KW-0238">DNA-binding</keyword>
<comment type="subcellular location">
    <subcellularLocation>
        <location evidence="1">Nucleus</location>
    </subcellularLocation>
</comment>
<gene>
    <name evidence="15" type="ORF">SeLEV6574_g06118</name>
    <name evidence="16" type="ORF">SeMB42_g05049</name>
</gene>
<evidence type="ECO:0000313" key="18">
    <source>
        <dbReference type="Proteomes" id="UP000320475"/>
    </source>
</evidence>
<dbReference type="GO" id="GO:0000785">
    <property type="term" value="C:chromatin"/>
    <property type="evidence" value="ECO:0007669"/>
    <property type="project" value="TreeGrafter"/>
</dbReference>
<feature type="compositionally biased region" description="Basic and acidic residues" evidence="11">
    <location>
        <begin position="1090"/>
        <end position="1110"/>
    </location>
</feature>
<keyword evidence="4" id="KW-0547">Nucleotide-binding</keyword>
<sequence>MLANTSQGTLSTLDDNYNMDDLENSDFVGLTPADDIAQDPAGSDYAESAQDARGGDDDDYEEDGDDNERDDEEMSYEANVSGRTSPHAESSTSDQAASPSPPRRPSSKKSKSDSTFNELDPDLYLLRRSGRARHQPSRFEEAFHPSESPSDSENMDSDEDGDEYGSGRSSKRKRGKSSRKAKQSKARQNRIIREDTVEESEESAHYTSEESEDEVDWGERPRKRHASSRRKGKSKKARKSNHPDPIDTPSYAEQRFSSRARSTKNYDESANSIDYGLSDEDEELEREKNKKRKVNYQEVEEDQGIDQVLDYRIVPMTNEENEEEEEDVYEFLVKWKGKSHRHNTWHSADELKGEKSYRKVENFYKNKVEDDRRFMSDPYTTPEEKEQREVQNEMNRNALRDYQQVERVVASRETQYGTEYYIKWKQLPYNECTWELASDISGEYQAEIDSFLGRQESITLPYRSAVKGTQRPRYEKFDIQPAYMAGGKLRDYQLLGVNWMAWLWHRNDNGILADEMGLGKTVQSISFLNYLFNHVQLYGPFLVVVPLSTIGSWQREFARWAPDINVVLYTGSSAARQIIRDTEFYTHVTGARGGNYGKKVKFNALLTTYDFILRDKVELGQIKWAYLAVDEAHRLKNADSQLHEALNDFHTGNRLLITGTPLQNSIRELLALTRFIMPDRFHEFENFEIDMNAGGSEAEQERKILELQDALKPYMLRRLKRDVEKSLPTKTERILRIDLSPMQLMYYKAIYTKNFSSLASSQTSRNAQGGASLMNVAMELKKASNHPYLFEGAEDVSVINKQEQLRGIIANSGKMVLLDKLLARLKEGGHRVLVFSQMVRLLDILSDYMRLRGYQYQRLDGTVPSEQRKRAMEHFNAEGSNDFVFLLSTKAGGLGLNLETADTVVIFDSDWNPQNDLQAMARAHRIGQKKTVNVYRFVAKDTIEEEIIERAKRKMVLEYAIIKQMDTSGRGLLQKGTDTSSTNQMSREELQTILKFGAKNLFKAHDSATINGHDTTTNGQPPEEAIITAESAAAKRLEELNLDDVLARAEESETTADGGGATDGGAEFLEQWRIADVGINELSWDAIIPEGERKKAQDEERRKEEEEMASRARRAAAHTASYNEGGHDHEETRKKRGRKSGGGGGATRKKESAATDKLDEKDIRALYRAMLKWGHPEDRYEEVVRDAELEDKDYDAVVDIAHRLHEACKEAVVEHEKAVADISDRREKRKEKAVNIVFEGAAGVNAKQLCSRLHDMTLAMPRLKQAANKPSTFRLSNQMKSVNWTQPWTHKEDAMLVAGLALHGFGSWPEIQNDPQLGLQGRFFLGSEGKSSKDGEDGGNDEKDDHKEKGDKPKSLPKAVHLVRRGEYLLKTLAQEEEERNRRSRASAARPSSRAVNGTAARKSGGDTSARPKMKSSRAPVFSKAVKKTNNHTSGGERRSKAADSSSDKKLSKSRRSKFRPSGSNLFGNDTSDLSSLDEESSSAESESITAEERERYKVLLKPLKHEIKAIERINGNSKYTKDQQAAVVRDTLFKVGSFVKTEVHKFESEADRLRLESRLWQYISQYMWVAEVEWIKLKGAFDKEDQRRKDEKVGGNSSSNKYLSNNATNTSLSHHVL</sequence>
<feature type="region of interest" description="Disordered" evidence="11">
    <location>
        <begin position="1"/>
        <end position="298"/>
    </location>
</feature>